<dbReference type="AlphaFoldDB" id="A0A8H7ASX5"/>
<dbReference type="Pfam" id="PF16862">
    <property type="entry name" value="Glyco_hydro_79C"/>
    <property type="match status" value="1"/>
</dbReference>
<dbReference type="EMBL" id="JAAABM010000029">
    <property type="protein sequence ID" value="KAF7670720.1"/>
    <property type="molecule type" value="Genomic_DNA"/>
</dbReference>
<evidence type="ECO:0000313" key="6">
    <source>
        <dbReference type="EMBL" id="KAF7670720.1"/>
    </source>
</evidence>
<feature type="compositionally biased region" description="Polar residues" evidence="3">
    <location>
        <begin position="210"/>
        <end position="224"/>
    </location>
</feature>
<dbReference type="PROSITE" id="PS50941">
    <property type="entry name" value="CHIT_BIND_I_2"/>
    <property type="match status" value="1"/>
</dbReference>
<dbReference type="SMART" id="SM00270">
    <property type="entry name" value="ChtBD1"/>
    <property type="match status" value="1"/>
</dbReference>
<dbReference type="InterPro" id="IPR011330">
    <property type="entry name" value="Glyco_hydro/deAcase_b/a-brl"/>
</dbReference>
<feature type="domain" description="Chitin-binding type-1" evidence="4">
    <location>
        <begin position="147"/>
        <end position="198"/>
    </location>
</feature>
<dbReference type="SUPFAM" id="SSF88713">
    <property type="entry name" value="Glycoside hydrolase/deacetylase"/>
    <property type="match status" value="1"/>
</dbReference>
<dbReference type="InterPro" id="IPR017853">
    <property type="entry name" value="GH"/>
</dbReference>
<keyword evidence="7" id="KW-1185">Reference proteome</keyword>
<evidence type="ECO:0000256" key="3">
    <source>
        <dbReference type="SAM" id="MobiDB-lite"/>
    </source>
</evidence>
<dbReference type="InterPro" id="IPR052974">
    <property type="entry name" value="GH79_Enzymes"/>
</dbReference>
<accession>A0A8H7ASX5</accession>
<evidence type="ECO:0008006" key="8">
    <source>
        <dbReference type="Google" id="ProtNLM"/>
    </source>
</evidence>
<reference evidence="6" key="2">
    <citation type="submission" date="2020-08" db="EMBL/GenBank/DDBJ databases">
        <title>Draft Genome Sequence of Cumin Blight Pathogen Alternaria burnsii.</title>
        <authorList>
            <person name="Feng Z."/>
        </authorList>
    </citation>
    <scope>NUCLEOTIDE SEQUENCE</scope>
    <source>
        <strain evidence="6">CBS107.38</strain>
    </source>
</reference>
<gene>
    <name evidence="6" type="ORF">GT037_011171</name>
</gene>
<dbReference type="CDD" id="cd11618">
    <property type="entry name" value="ChtBD1_1"/>
    <property type="match status" value="1"/>
</dbReference>
<dbReference type="PANTHER" id="PTHR36183:SF2">
    <property type="entry name" value="BETA-GLUCURONIDASE C-TERMINAL DOMAIN-CONTAINING PROTEIN"/>
    <property type="match status" value="1"/>
</dbReference>
<dbReference type="Gene3D" id="3.20.20.80">
    <property type="entry name" value="Glycosidases"/>
    <property type="match status" value="1"/>
</dbReference>
<dbReference type="PANTHER" id="PTHR36183">
    <property type="entry name" value="BETA-GLUCURONIDASE"/>
    <property type="match status" value="1"/>
</dbReference>
<organism evidence="6 7">
    <name type="scientific">Alternaria burnsii</name>
    <dbReference type="NCBI Taxonomy" id="1187904"/>
    <lineage>
        <taxon>Eukaryota</taxon>
        <taxon>Fungi</taxon>
        <taxon>Dikarya</taxon>
        <taxon>Ascomycota</taxon>
        <taxon>Pezizomycotina</taxon>
        <taxon>Dothideomycetes</taxon>
        <taxon>Pleosporomycetidae</taxon>
        <taxon>Pleosporales</taxon>
        <taxon>Pleosporineae</taxon>
        <taxon>Pleosporaceae</taxon>
        <taxon>Alternaria</taxon>
        <taxon>Alternaria sect. Alternaria</taxon>
    </lineage>
</organism>
<evidence type="ECO:0000256" key="2">
    <source>
        <dbReference type="PROSITE-ProRule" id="PRU00261"/>
    </source>
</evidence>
<dbReference type="GO" id="GO:0005975">
    <property type="term" value="P:carbohydrate metabolic process"/>
    <property type="evidence" value="ECO:0007669"/>
    <property type="project" value="InterPro"/>
</dbReference>
<dbReference type="SUPFAM" id="SSF51445">
    <property type="entry name" value="(Trans)glycosidases"/>
    <property type="match status" value="1"/>
</dbReference>
<evidence type="ECO:0000256" key="1">
    <source>
        <dbReference type="ARBA" id="ARBA00022669"/>
    </source>
</evidence>
<comment type="caution">
    <text evidence="2">Lacks conserved residue(s) required for the propagation of feature annotation.</text>
</comment>
<dbReference type="GeneID" id="62209396"/>
<dbReference type="InterPro" id="IPR002509">
    <property type="entry name" value="NODB_dom"/>
</dbReference>
<keyword evidence="1 2" id="KW-0147">Chitin-binding</keyword>
<dbReference type="PROSITE" id="PS51677">
    <property type="entry name" value="NODB"/>
    <property type="match status" value="1"/>
</dbReference>
<feature type="domain" description="NodB homology" evidence="5">
    <location>
        <begin position="1"/>
        <end position="106"/>
    </location>
</feature>
<dbReference type="SUPFAM" id="SSF57016">
    <property type="entry name" value="Plant lectins/antimicrobial peptides"/>
    <property type="match status" value="1"/>
</dbReference>
<dbReference type="Gene3D" id="3.30.60.10">
    <property type="entry name" value="Endochitinase-like"/>
    <property type="match status" value="1"/>
</dbReference>
<feature type="disulfide bond" evidence="2">
    <location>
        <begin position="170"/>
        <end position="184"/>
    </location>
</feature>
<evidence type="ECO:0000259" key="5">
    <source>
        <dbReference type="PROSITE" id="PS51677"/>
    </source>
</evidence>
<sequence length="831" mass="90244">MTLLKDAIINILGYFPYYMRPPFLSFNANALSVLKDLEYHVIISNLNTKDWKYQSETGINTAKQLFIDSLNRPYTIVEAHDQEVWTHDELINYMISVVQSRGIKTVTVAECPGESSTSQWYRSIRQPRSTNTMSSADAGPTVVYSLNGRCGNINAGNNMGWTCPPNGGRCCSKYGSCGSTSDYCAANVCQPAFELCNPPVPSSSYRDEASMTSGPAATNVPSSPTATNVPSSTFVFSNNNATATSPDTATTPLGSGKWTVRLPRLLPMYPDFFPPQNEGSSIENARFMTGMIPSINRSIFLGALVASLKAEAAHISSSSKPIAISKAAPNTAGIPLDSFVSFSFEFSSWPDFAGNLSHPNAFTYNLMSNLGKLQGSLPIARVGGNTQDIAIFDESQKTGLVGVIRPNVSADYPTIITIGPSYFESYKTMPKGTKFVHGFNMGANSSAARDATWASVSYACKAIGSDLLFWEYGNEPDLFHASGYRPDNWTEADYVSEWLNGTTAIEEATKAACPDLAGTKFMAPSFAGVARNDYFTLDPVEAFRQGLDEKKNIGLIASHNYMGVSTNPGITLQGTLMNHSSVVDKANAQLNVSRGIKELGEALDPSVPFIMGEHNSLARQGRPGLSNSFGAALWGVDWNVYLASQNLSRSHMHQGTNYRYQSWQPIETNITTRGTKPPYYGNLAVAAFMHKPSPSSRLHISSLASSSIYSTQYAAHVDDTLARLLLVDLHTYNTTADNNYTDAFPRPSETYSFQLPRECKGEAHVQRLLANGSDAISGITWDGYSYNYELDEGKPVRLGNVTCGESVKVDGKGLMSVEVPWSSAAIVSVDC</sequence>
<dbReference type="InterPro" id="IPR036861">
    <property type="entry name" value="Endochitinase-like_sf"/>
</dbReference>
<evidence type="ECO:0000259" key="4">
    <source>
        <dbReference type="PROSITE" id="PS50941"/>
    </source>
</evidence>
<dbReference type="InterPro" id="IPR001002">
    <property type="entry name" value="Chitin-bd_1"/>
</dbReference>
<reference evidence="6" key="1">
    <citation type="submission" date="2020-01" db="EMBL/GenBank/DDBJ databases">
        <authorList>
            <person name="Feng Z.H.Z."/>
        </authorList>
    </citation>
    <scope>NUCLEOTIDE SEQUENCE</scope>
    <source>
        <strain evidence="6">CBS107.38</strain>
    </source>
</reference>
<dbReference type="Gene3D" id="3.20.20.370">
    <property type="entry name" value="Glycoside hydrolase/deacetylase"/>
    <property type="match status" value="1"/>
</dbReference>
<dbReference type="Proteomes" id="UP000596902">
    <property type="component" value="Unassembled WGS sequence"/>
</dbReference>
<name>A0A8H7ASX5_9PLEO</name>
<dbReference type="InterPro" id="IPR031728">
    <property type="entry name" value="GlcAase_C"/>
</dbReference>
<dbReference type="RefSeq" id="XP_038781114.1">
    <property type="nucleotide sequence ID" value="XM_038936218.1"/>
</dbReference>
<comment type="caution">
    <text evidence="6">The sequence shown here is derived from an EMBL/GenBank/DDBJ whole genome shotgun (WGS) entry which is preliminary data.</text>
</comment>
<dbReference type="GO" id="GO:0016810">
    <property type="term" value="F:hydrolase activity, acting on carbon-nitrogen (but not peptide) bonds"/>
    <property type="evidence" value="ECO:0007669"/>
    <property type="project" value="InterPro"/>
</dbReference>
<feature type="region of interest" description="Disordered" evidence="3">
    <location>
        <begin position="204"/>
        <end position="224"/>
    </location>
</feature>
<dbReference type="GO" id="GO:0008061">
    <property type="term" value="F:chitin binding"/>
    <property type="evidence" value="ECO:0007669"/>
    <property type="project" value="UniProtKB-UniRule"/>
</dbReference>
<protein>
    <recommendedName>
        <fullName evidence="8">Beta-glucuronidase</fullName>
    </recommendedName>
</protein>
<keyword evidence="2" id="KW-1015">Disulfide bond</keyword>
<evidence type="ECO:0000313" key="7">
    <source>
        <dbReference type="Proteomes" id="UP000596902"/>
    </source>
</evidence>
<proteinExistence type="predicted"/>